<accession>E1ZXY3</accession>
<sequence length="137" mass="16139">MEDMEEAGMEEVHIQFKDDTIRENVQKKLLNLINKYKELNDEDKEKFQKQAVDTLTKTLQKVPETIPQKAISPSWLVLCQAYFPFILATSCVTFLLVMGVRGVYRCIWKQKQRYIQKKKLKQQKAEAKLQSAKKKEE</sequence>
<dbReference type="Proteomes" id="UP000000311">
    <property type="component" value="Unassembled WGS sequence"/>
</dbReference>
<protein>
    <submittedName>
        <fullName evidence="2">Uncharacterized protein</fullName>
    </submittedName>
</protein>
<dbReference type="InParanoid" id="E1ZXY3"/>
<keyword evidence="1" id="KW-1133">Transmembrane helix</keyword>
<dbReference type="OrthoDB" id="7547313at2759"/>
<dbReference type="EMBL" id="GL435155">
    <property type="protein sequence ID" value="EFN73965.1"/>
    <property type="molecule type" value="Genomic_DNA"/>
</dbReference>
<keyword evidence="1" id="KW-0472">Membrane</keyword>
<feature type="transmembrane region" description="Helical" evidence="1">
    <location>
        <begin position="82"/>
        <end position="104"/>
    </location>
</feature>
<proteinExistence type="predicted"/>
<gene>
    <name evidence="2" type="ORF">EAG_05209</name>
</gene>
<dbReference type="KEGG" id="cfo:105255226"/>
<keyword evidence="3" id="KW-1185">Reference proteome</keyword>
<name>E1ZXY3_CAMFO</name>
<dbReference type="OMA" id="PTWLAPY"/>
<keyword evidence="1" id="KW-0812">Transmembrane</keyword>
<evidence type="ECO:0000313" key="3">
    <source>
        <dbReference type="Proteomes" id="UP000000311"/>
    </source>
</evidence>
<organism evidence="3">
    <name type="scientific">Camponotus floridanus</name>
    <name type="common">Florida carpenter ant</name>
    <dbReference type="NCBI Taxonomy" id="104421"/>
    <lineage>
        <taxon>Eukaryota</taxon>
        <taxon>Metazoa</taxon>
        <taxon>Ecdysozoa</taxon>
        <taxon>Arthropoda</taxon>
        <taxon>Hexapoda</taxon>
        <taxon>Insecta</taxon>
        <taxon>Pterygota</taxon>
        <taxon>Neoptera</taxon>
        <taxon>Endopterygota</taxon>
        <taxon>Hymenoptera</taxon>
        <taxon>Apocrita</taxon>
        <taxon>Aculeata</taxon>
        <taxon>Formicoidea</taxon>
        <taxon>Formicidae</taxon>
        <taxon>Formicinae</taxon>
        <taxon>Camponotus</taxon>
    </lineage>
</organism>
<reference evidence="2 3" key="1">
    <citation type="journal article" date="2010" name="Science">
        <title>Genomic comparison of the ants Camponotus floridanus and Harpegnathos saltator.</title>
        <authorList>
            <person name="Bonasio R."/>
            <person name="Zhang G."/>
            <person name="Ye C."/>
            <person name="Mutti N.S."/>
            <person name="Fang X."/>
            <person name="Qin N."/>
            <person name="Donahue G."/>
            <person name="Yang P."/>
            <person name="Li Q."/>
            <person name="Li C."/>
            <person name="Zhang P."/>
            <person name="Huang Z."/>
            <person name="Berger S.L."/>
            <person name="Reinberg D."/>
            <person name="Wang J."/>
            <person name="Liebig J."/>
        </authorList>
    </citation>
    <scope>NUCLEOTIDE SEQUENCE [LARGE SCALE GENOMIC DNA]</scope>
    <source>
        <strain evidence="3">C129</strain>
    </source>
</reference>
<evidence type="ECO:0000256" key="1">
    <source>
        <dbReference type="SAM" id="Phobius"/>
    </source>
</evidence>
<dbReference type="AlphaFoldDB" id="E1ZXY3"/>
<evidence type="ECO:0000313" key="2">
    <source>
        <dbReference type="EMBL" id="EFN73965.1"/>
    </source>
</evidence>